<accession>A0AA36HNU0</accession>
<sequence>MGSYLCRETEKPCEQVHEQHFPMYLVKVADFLQMQGPPEPHHLLKQQNLLHEWSPGMLTIFVSHQWLGATLPDPKGQQLAVLRNALVRMIEGSLSVDHDLVSMRPGAESLPAAIRSRLSTGYIFLDWFAIPQLTARQEGTNEDRTQTDAALAIQSIPAYVEVADVFVALVPELTHMDTGMPCNYRSWLSRGWCRAELWCHLLSNKPDTSVILVFSAREAEFMSPLNWQRHTVAEGDFTVERDREVVVKLGEAAVESKIQHLSRVGPLSHCRFYMAHRPKLLGQARQHLDLHTFLSHYRFPSLRKALEEVDKMTPLLCALFAGDVQMVRSLIELKADVNAKLSGLGELGYFNGQTPLMAAAKSYQEPEMLVTLAELRADVNAVSGAGVNAAYLVRTPAQVQVLLEARADMHSPCVWSGLTPLTGAASMADPQTVKALLMARCAVNPSLVGMGYTPLHGLVLFSRANRHAEETARMLLAHRADLNTQARCEGTFGWICKASTAYVSFMGYESRSMPVRFFASLKGLTPLGLAALVGDKGLTRLFLEQGAEMTPNARGDGPEELARANEHLHLLPMLATFHV</sequence>
<dbReference type="PANTHER" id="PTHR24126:SF14">
    <property type="entry name" value="ANK_REP_REGION DOMAIN-CONTAINING PROTEIN"/>
    <property type="match status" value="1"/>
</dbReference>
<keyword evidence="2 3" id="KW-0040">ANK repeat</keyword>
<evidence type="ECO:0000256" key="2">
    <source>
        <dbReference type="ARBA" id="ARBA00023043"/>
    </source>
</evidence>
<evidence type="ECO:0000313" key="5">
    <source>
        <dbReference type="Proteomes" id="UP001178507"/>
    </source>
</evidence>
<proteinExistence type="predicted"/>
<evidence type="ECO:0000256" key="3">
    <source>
        <dbReference type="PROSITE-ProRule" id="PRU00023"/>
    </source>
</evidence>
<dbReference type="PROSITE" id="PS50088">
    <property type="entry name" value="ANK_REPEAT"/>
    <property type="match status" value="3"/>
</dbReference>
<dbReference type="Pfam" id="PF12796">
    <property type="entry name" value="Ank_2"/>
    <property type="match status" value="1"/>
</dbReference>
<dbReference type="Proteomes" id="UP001178507">
    <property type="component" value="Unassembled WGS sequence"/>
</dbReference>
<organism evidence="4 5">
    <name type="scientific">Effrenium voratum</name>
    <dbReference type="NCBI Taxonomy" id="2562239"/>
    <lineage>
        <taxon>Eukaryota</taxon>
        <taxon>Sar</taxon>
        <taxon>Alveolata</taxon>
        <taxon>Dinophyceae</taxon>
        <taxon>Suessiales</taxon>
        <taxon>Symbiodiniaceae</taxon>
        <taxon>Effrenium</taxon>
    </lineage>
</organism>
<name>A0AA36HNU0_9DINO</name>
<keyword evidence="5" id="KW-1185">Reference proteome</keyword>
<keyword evidence="1" id="KW-0677">Repeat</keyword>
<dbReference type="PANTHER" id="PTHR24126">
    <property type="entry name" value="ANKYRIN REPEAT, PH AND SEC7 DOMAIN CONTAINING PROTEIN SECG-RELATED"/>
    <property type="match status" value="1"/>
</dbReference>
<dbReference type="SMART" id="SM00248">
    <property type="entry name" value="ANK"/>
    <property type="match status" value="5"/>
</dbReference>
<feature type="repeat" description="ANK" evidence="3">
    <location>
        <begin position="310"/>
        <end position="342"/>
    </location>
</feature>
<dbReference type="EMBL" id="CAUJNA010000125">
    <property type="protein sequence ID" value="CAJ1372276.1"/>
    <property type="molecule type" value="Genomic_DNA"/>
</dbReference>
<gene>
    <name evidence="4" type="ORF">EVOR1521_LOCUS2394</name>
</gene>
<dbReference type="Gene3D" id="1.25.40.20">
    <property type="entry name" value="Ankyrin repeat-containing domain"/>
    <property type="match status" value="2"/>
</dbReference>
<evidence type="ECO:0000313" key="4">
    <source>
        <dbReference type="EMBL" id="CAJ1372276.1"/>
    </source>
</evidence>
<dbReference type="InterPro" id="IPR002110">
    <property type="entry name" value="Ankyrin_rpt"/>
</dbReference>
<dbReference type="InterPro" id="IPR036770">
    <property type="entry name" value="Ankyrin_rpt-contain_sf"/>
</dbReference>
<feature type="repeat" description="ANK" evidence="3">
    <location>
        <begin position="522"/>
        <end position="554"/>
    </location>
</feature>
<evidence type="ECO:0000256" key="1">
    <source>
        <dbReference type="ARBA" id="ARBA00022737"/>
    </source>
</evidence>
<dbReference type="PROSITE" id="PS50297">
    <property type="entry name" value="ANK_REP_REGION"/>
    <property type="match status" value="2"/>
</dbReference>
<feature type="repeat" description="ANK" evidence="3">
    <location>
        <begin position="351"/>
        <end position="384"/>
    </location>
</feature>
<dbReference type="Pfam" id="PF00023">
    <property type="entry name" value="Ank"/>
    <property type="match status" value="1"/>
</dbReference>
<dbReference type="SUPFAM" id="SSF48403">
    <property type="entry name" value="Ankyrin repeat"/>
    <property type="match status" value="1"/>
</dbReference>
<protein>
    <submittedName>
        <fullName evidence="4">Uncharacterized protein</fullName>
    </submittedName>
</protein>
<dbReference type="AlphaFoldDB" id="A0AA36HNU0"/>
<reference evidence="4" key="1">
    <citation type="submission" date="2023-08" db="EMBL/GenBank/DDBJ databases">
        <authorList>
            <person name="Chen Y."/>
            <person name="Shah S."/>
            <person name="Dougan E. K."/>
            <person name="Thang M."/>
            <person name="Chan C."/>
        </authorList>
    </citation>
    <scope>NUCLEOTIDE SEQUENCE</scope>
</reference>
<comment type="caution">
    <text evidence="4">The sequence shown here is derived from an EMBL/GenBank/DDBJ whole genome shotgun (WGS) entry which is preliminary data.</text>
</comment>